<dbReference type="Proteomes" id="UP001549031">
    <property type="component" value="Unassembled WGS sequence"/>
</dbReference>
<keyword evidence="2" id="KW-1185">Reference proteome</keyword>
<dbReference type="RefSeq" id="WP_247243319.1">
    <property type="nucleotide sequence ID" value="NZ_JALJRA010000005.1"/>
</dbReference>
<name>A0ABV2H514_9HYPH</name>
<gene>
    <name evidence="1" type="ORF">ABID21_001461</name>
</gene>
<evidence type="ECO:0000313" key="1">
    <source>
        <dbReference type="EMBL" id="MET3585352.1"/>
    </source>
</evidence>
<sequence>MNGSQFHERRLSGTQEARLQGLEGLLGCWLRGLATNDSCDWSSDRFRDSQQFPEAVLAALSEIRTLDDMIRGVAAR</sequence>
<reference evidence="1 2" key="1">
    <citation type="submission" date="2024-06" db="EMBL/GenBank/DDBJ databases">
        <title>Genomic Encyclopedia of Type Strains, Phase IV (KMG-IV): sequencing the most valuable type-strain genomes for metagenomic binning, comparative biology and taxonomic classification.</title>
        <authorList>
            <person name="Goeker M."/>
        </authorList>
    </citation>
    <scope>NUCLEOTIDE SEQUENCE [LARGE SCALE GENOMIC DNA]</scope>
    <source>
        <strain evidence="1 2">DSM 105042</strain>
    </source>
</reference>
<proteinExistence type="predicted"/>
<dbReference type="EMBL" id="JBEPLJ010000005">
    <property type="protein sequence ID" value="MET3585352.1"/>
    <property type="molecule type" value="Genomic_DNA"/>
</dbReference>
<organism evidence="1 2">
    <name type="scientific">Pseudorhizobium tarimense</name>
    <dbReference type="NCBI Taxonomy" id="1079109"/>
    <lineage>
        <taxon>Bacteria</taxon>
        <taxon>Pseudomonadati</taxon>
        <taxon>Pseudomonadota</taxon>
        <taxon>Alphaproteobacteria</taxon>
        <taxon>Hyphomicrobiales</taxon>
        <taxon>Rhizobiaceae</taxon>
        <taxon>Rhizobium/Agrobacterium group</taxon>
        <taxon>Pseudorhizobium</taxon>
    </lineage>
</organism>
<protein>
    <submittedName>
        <fullName evidence="1">Uncharacterized protein</fullName>
    </submittedName>
</protein>
<comment type="caution">
    <text evidence="1">The sequence shown here is derived from an EMBL/GenBank/DDBJ whole genome shotgun (WGS) entry which is preliminary data.</text>
</comment>
<evidence type="ECO:0000313" key="2">
    <source>
        <dbReference type="Proteomes" id="UP001549031"/>
    </source>
</evidence>
<accession>A0ABV2H514</accession>